<dbReference type="InterPro" id="IPR023393">
    <property type="entry name" value="START-like_dom_sf"/>
</dbReference>
<protein>
    <submittedName>
        <fullName evidence="1">Polyketide cyclase/dehydrase/lipid transport protein</fullName>
    </submittedName>
</protein>
<dbReference type="InterPro" id="IPR019587">
    <property type="entry name" value="Polyketide_cyclase/dehydratase"/>
</dbReference>
<dbReference type="OrthoDB" id="7428016at2"/>
<dbReference type="CDD" id="cd07812">
    <property type="entry name" value="SRPBCC"/>
    <property type="match status" value="1"/>
</dbReference>
<dbReference type="SUPFAM" id="SSF55961">
    <property type="entry name" value="Bet v1-like"/>
    <property type="match status" value="1"/>
</dbReference>
<comment type="caution">
    <text evidence="1">The sequence shown here is derived from an EMBL/GenBank/DDBJ whole genome shotgun (WGS) entry which is preliminary data.</text>
</comment>
<evidence type="ECO:0000313" key="1">
    <source>
        <dbReference type="EMBL" id="PTX50706.1"/>
    </source>
</evidence>
<dbReference type="EMBL" id="QBKN01000004">
    <property type="protein sequence ID" value="PTX50706.1"/>
    <property type="molecule type" value="Genomic_DNA"/>
</dbReference>
<dbReference type="RefSeq" id="WP_107974921.1">
    <property type="nucleotide sequence ID" value="NZ_BMEZ01000004.1"/>
</dbReference>
<dbReference type="Gene3D" id="3.30.530.20">
    <property type="match status" value="1"/>
</dbReference>
<name>A0A2T6B3Q7_9RHOB</name>
<proteinExistence type="predicted"/>
<sequence length="150" mass="17183">MRKIRLSHDYNADAARLWALVTDLDAMAEVNRPRIVMQGLPSGRIRAGQRIEVTVSLFGRLPPQPYAMEVLECDDRARRFHSLESGAGVRHWEHWLQVWPTTGGCRVHETIAIDAGALTPLFALWARHLYKSRHPARQRLLRDSRQEGPT</sequence>
<dbReference type="Proteomes" id="UP000244069">
    <property type="component" value="Unassembled WGS sequence"/>
</dbReference>
<keyword evidence="2" id="KW-1185">Reference proteome</keyword>
<accession>A0A2T6B3Q7</accession>
<organism evidence="1 2">
    <name type="scientific">Allosediminivita pacifica</name>
    <dbReference type="NCBI Taxonomy" id="1267769"/>
    <lineage>
        <taxon>Bacteria</taxon>
        <taxon>Pseudomonadati</taxon>
        <taxon>Pseudomonadota</taxon>
        <taxon>Alphaproteobacteria</taxon>
        <taxon>Rhodobacterales</taxon>
        <taxon>Paracoccaceae</taxon>
        <taxon>Allosediminivita</taxon>
    </lineage>
</organism>
<evidence type="ECO:0000313" key="2">
    <source>
        <dbReference type="Proteomes" id="UP000244069"/>
    </source>
</evidence>
<reference evidence="1 2" key="1">
    <citation type="submission" date="2018-04" db="EMBL/GenBank/DDBJ databases">
        <title>Genomic Encyclopedia of Archaeal and Bacterial Type Strains, Phase II (KMG-II): from individual species to whole genera.</title>
        <authorList>
            <person name="Goeker M."/>
        </authorList>
    </citation>
    <scope>NUCLEOTIDE SEQUENCE [LARGE SCALE GENOMIC DNA]</scope>
    <source>
        <strain evidence="1 2">DSM 29329</strain>
    </source>
</reference>
<dbReference type="AlphaFoldDB" id="A0A2T6B3Q7"/>
<gene>
    <name evidence="1" type="ORF">C8N44_10461</name>
</gene>
<dbReference type="Pfam" id="PF10604">
    <property type="entry name" value="Polyketide_cyc2"/>
    <property type="match status" value="1"/>
</dbReference>